<evidence type="ECO:0000259" key="2">
    <source>
        <dbReference type="Pfam" id="PF00990"/>
    </source>
</evidence>
<organism evidence="3">
    <name type="scientific">Billgrantia gudaonensis</name>
    <dbReference type="NCBI Taxonomy" id="376427"/>
    <lineage>
        <taxon>Bacteria</taxon>
        <taxon>Pseudomonadati</taxon>
        <taxon>Pseudomonadota</taxon>
        <taxon>Gammaproteobacteria</taxon>
        <taxon>Oceanospirillales</taxon>
        <taxon>Halomonadaceae</taxon>
        <taxon>Billgrantia</taxon>
    </lineage>
</organism>
<dbReference type="SUPFAM" id="SSF55073">
    <property type="entry name" value="Nucleotide cyclase"/>
    <property type="match status" value="1"/>
</dbReference>
<protein>
    <submittedName>
        <fullName evidence="3">Diguanylate cyclase</fullName>
    </submittedName>
</protein>
<dbReference type="EMBL" id="RXHI01000019">
    <property type="protein sequence ID" value="RUA22307.1"/>
    <property type="molecule type" value="Genomic_DNA"/>
</dbReference>
<feature type="domain" description="GGDEF" evidence="2">
    <location>
        <begin position="49"/>
        <end position="86"/>
    </location>
</feature>
<comment type="caution">
    <text evidence="3">The sequence shown here is derived from an EMBL/GenBank/DDBJ whole genome shotgun (WGS) entry which is preliminary data.</text>
</comment>
<sequence>MGTASPAWPTAATSWSAWTTPAVRHAERKLARSAVSRPASLPADQRGQGHECGDRLLAAVAGRFTDVVAADEFIARLGGDEFAVLCRVHQPHPPRGSRGPLPAKPGAPHIPGRGAL</sequence>
<evidence type="ECO:0000313" key="3">
    <source>
        <dbReference type="EMBL" id="RUA22307.1"/>
    </source>
</evidence>
<dbReference type="Pfam" id="PF00990">
    <property type="entry name" value="GGDEF"/>
    <property type="match status" value="1"/>
</dbReference>
<proteinExistence type="predicted"/>
<dbReference type="Gene3D" id="3.30.70.270">
    <property type="match status" value="1"/>
</dbReference>
<feature type="region of interest" description="Disordered" evidence="1">
    <location>
        <begin position="29"/>
        <end position="50"/>
    </location>
</feature>
<name>A0A432JIL8_9GAMM</name>
<dbReference type="InterPro" id="IPR043128">
    <property type="entry name" value="Rev_trsase/Diguanyl_cyclase"/>
</dbReference>
<dbReference type="InterPro" id="IPR029787">
    <property type="entry name" value="Nucleotide_cyclase"/>
</dbReference>
<dbReference type="AlphaFoldDB" id="A0A432JIL8"/>
<feature type="region of interest" description="Disordered" evidence="1">
    <location>
        <begin position="89"/>
        <end position="116"/>
    </location>
</feature>
<gene>
    <name evidence="3" type="ORF">DSL92_06400</name>
</gene>
<dbReference type="InterPro" id="IPR000160">
    <property type="entry name" value="GGDEF_dom"/>
</dbReference>
<accession>A0A432JIL8</accession>
<evidence type="ECO:0000256" key="1">
    <source>
        <dbReference type="SAM" id="MobiDB-lite"/>
    </source>
</evidence>
<reference evidence="3" key="1">
    <citation type="submission" date="2018-12" db="EMBL/GenBank/DDBJ databases">
        <authorList>
            <person name="Jadhav K."/>
            <person name="Kushwaha B."/>
            <person name="Jadhav I."/>
        </authorList>
    </citation>
    <scope>NUCLEOTIDE SEQUENCE [LARGE SCALE GENOMIC DNA]</scope>
    <source>
        <strain evidence="3">SBS 10</strain>
    </source>
</reference>